<dbReference type="AlphaFoldDB" id="A0AA41BZL4"/>
<accession>A0AA41BZL4</accession>
<proteinExistence type="predicted"/>
<comment type="caution">
    <text evidence="3">The sequence shown here is derived from an EMBL/GenBank/DDBJ whole genome shotgun (WGS) entry which is preliminary data.</text>
</comment>
<dbReference type="RefSeq" id="WP_146419242.1">
    <property type="nucleotide sequence ID" value="NZ_CP028254.1"/>
</dbReference>
<sequence length="107" mass="12376">MNTGTRLAYLRNKKGMSQPQLAEKLSVSQSTIAMWESNKRKISAEDIVRLADLFAVTTDYLLGRQPKDDGLLVAAHMDDDLTDEQKKEIEEYIEFKKAQYRKQHEKD</sequence>
<dbReference type="PROSITE" id="PS50943">
    <property type="entry name" value="HTH_CROC1"/>
    <property type="match status" value="1"/>
</dbReference>
<reference evidence="3" key="1">
    <citation type="submission" date="2020-11" db="EMBL/GenBank/DDBJ databases">
        <title>Antibiotic susceptibility profiles of Pediococcus pentosaceus from various origins and their implications for the safety assessment of strains with food-technology applications.</title>
        <authorList>
            <person name="Shani N."/>
            <person name="Oberhaensli S."/>
            <person name="Arias E."/>
        </authorList>
    </citation>
    <scope>NUCLEOTIDE SEQUENCE</scope>
    <source>
        <strain evidence="3">FAM 19164</strain>
    </source>
</reference>
<evidence type="ECO:0000313" key="4">
    <source>
        <dbReference type="Proteomes" id="UP000743107"/>
    </source>
</evidence>
<protein>
    <submittedName>
        <fullName evidence="3">Helix-turn-helix transcriptional regulator</fullName>
    </submittedName>
</protein>
<dbReference type="InterPro" id="IPR010982">
    <property type="entry name" value="Lambda_DNA-bd_dom_sf"/>
</dbReference>
<evidence type="ECO:0000256" key="1">
    <source>
        <dbReference type="ARBA" id="ARBA00023125"/>
    </source>
</evidence>
<dbReference type="EMBL" id="JADOFV010000001">
    <property type="protein sequence ID" value="MBF7126624.1"/>
    <property type="molecule type" value="Genomic_DNA"/>
</dbReference>
<dbReference type="PANTHER" id="PTHR46558">
    <property type="entry name" value="TRACRIPTIONAL REGULATORY PROTEIN-RELATED-RELATED"/>
    <property type="match status" value="1"/>
</dbReference>
<dbReference type="SMART" id="SM00530">
    <property type="entry name" value="HTH_XRE"/>
    <property type="match status" value="1"/>
</dbReference>
<keyword evidence="1" id="KW-0238">DNA-binding</keyword>
<dbReference type="GO" id="GO:0003677">
    <property type="term" value="F:DNA binding"/>
    <property type="evidence" value="ECO:0007669"/>
    <property type="project" value="UniProtKB-KW"/>
</dbReference>
<evidence type="ECO:0000259" key="2">
    <source>
        <dbReference type="PROSITE" id="PS50943"/>
    </source>
</evidence>
<name>A0AA41BZL4_PEDPE</name>
<dbReference type="Proteomes" id="UP000743107">
    <property type="component" value="Unassembled WGS sequence"/>
</dbReference>
<organism evidence="3 4">
    <name type="scientific">Pediococcus pentosaceus</name>
    <dbReference type="NCBI Taxonomy" id="1255"/>
    <lineage>
        <taxon>Bacteria</taxon>
        <taxon>Bacillati</taxon>
        <taxon>Bacillota</taxon>
        <taxon>Bacilli</taxon>
        <taxon>Lactobacillales</taxon>
        <taxon>Lactobacillaceae</taxon>
        <taxon>Pediococcus</taxon>
    </lineage>
</organism>
<feature type="domain" description="HTH cro/C1-type" evidence="2">
    <location>
        <begin position="7"/>
        <end position="61"/>
    </location>
</feature>
<dbReference type="CDD" id="cd00093">
    <property type="entry name" value="HTH_XRE"/>
    <property type="match status" value="1"/>
</dbReference>
<gene>
    <name evidence="3" type="ORF">ITQ97_02075</name>
</gene>
<dbReference type="SUPFAM" id="SSF47413">
    <property type="entry name" value="lambda repressor-like DNA-binding domains"/>
    <property type="match status" value="1"/>
</dbReference>
<dbReference type="InterPro" id="IPR001387">
    <property type="entry name" value="Cro/C1-type_HTH"/>
</dbReference>
<evidence type="ECO:0000313" key="3">
    <source>
        <dbReference type="EMBL" id="MBF7126624.1"/>
    </source>
</evidence>
<dbReference type="Gene3D" id="1.10.260.40">
    <property type="entry name" value="lambda repressor-like DNA-binding domains"/>
    <property type="match status" value="1"/>
</dbReference>
<dbReference type="PANTHER" id="PTHR46558:SF11">
    <property type="entry name" value="HTH-TYPE TRANSCRIPTIONAL REGULATOR XRE"/>
    <property type="match status" value="1"/>
</dbReference>
<dbReference type="Pfam" id="PF01381">
    <property type="entry name" value="HTH_3"/>
    <property type="match status" value="1"/>
</dbReference>